<feature type="transmembrane region" description="Helical" evidence="7">
    <location>
        <begin position="522"/>
        <end position="541"/>
    </location>
</feature>
<sequence length="549" mass="60063">MTHQVKALAAGPVWGWRLLSFIAALFVCLPLVSAIWLATTSDGAFWGHLGSTVLPRYISTTLKLMAGTGLLTALFGLVSAWLIVWFDFPGRRHFSWALMLPFAFPAYVIAFVYTDFLEYAGALQAGLRALFGWSSPNDYWFPEIRSLGGAVAMFSLVLYPYVYLTSRAAMMDLSANLFLASRSLGRGFFGTLWHVLLPAVRPGLAVGLALVLMETLNDFGTVDFFAVQTLTAGLFDTWLNLGDVGGAAQIAVSMVTFALLLIWLEQFSRRKVRVWQSRTPVSHKRVVLRGAPAWLACLFCTLLVVLGFLLPGGILLVYAVQYAAESWTPEFLVYARNSILLSATSGLMLVFTGLLLAYTQRLTRDRLTLTLNKVATVGYAMPGAVLAVGVIIPLAAFDNWLSDLAESWWGLSTGLLLSGSMFAILYAYNARFMAVAVGSAEAGLNRITPSMDQAARTLGHRPAAILRRVHLPILKKSLFTAGLIVFVDCMKELPATLILRPFNFETLATYVYQFASDEQLEQSALAALIIVAAGLIPVLILNRASMQRA</sequence>
<feature type="transmembrane region" description="Helical" evidence="7">
    <location>
        <begin position="293"/>
        <end position="319"/>
    </location>
</feature>
<keyword evidence="2 7" id="KW-0813">Transport</keyword>
<feature type="transmembrane region" description="Helical" evidence="7">
    <location>
        <begin position="379"/>
        <end position="396"/>
    </location>
</feature>
<feature type="transmembrane region" description="Helical" evidence="7">
    <location>
        <begin position="244"/>
        <end position="264"/>
    </location>
</feature>
<reference evidence="9" key="1">
    <citation type="submission" date="2024-05" db="EMBL/GenBank/DDBJ databases">
        <title>Genome sequencing of novel strain.</title>
        <authorList>
            <person name="Ganbat D."/>
            <person name="Ganbat S."/>
            <person name="Lee S.-J."/>
        </authorList>
    </citation>
    <scope>NUCLEOTIDE SEQUENCE</scope>
    <source>
        <strain evidence="9">SMD15-11</strain>
    </source>
</reference>
<keyword evidence="5 7" id="KW-1133">Transmembrane helix</keyword>
<comment type="subcellular location">
    <subcellularLocation>
        <location evidence="1 7">Cell membrane</location>
        <topology evidence="1 7">Multi-pass membrane protein</topology>
    </subcellularLocation>
</comment>
<evidence type="ECO:0000313" key="9">
    <source>
        <dbReference type="EMBL" id="XDT73139.1"/>
    </source>
</evidence>
<dbReference type="InterPro" id="IPR000515">
    <property type="entry name" value="MetI-like"/>
</dbReference>
<dbReference type="EMBL" id="CP154858">
    <property type="protein sequence ID" value="XDT73139.1"/>
    <property type="molecule type" value="Genomic_DNA"/>
</dbReference>
<organism evidence="9">
    <name type="scientific">Thermohahella caldifontis</name>
    <dbReference type="NCBI Taxonomy" id="3142973"/>
    <lineage>
        <taxon>Bacteria</taxon>
        <taxon>Pseudomonadati</taxon>
        <taxon>Pseudomonadota</taxon>
        <taxon>Gammaproteobacteria</taxon>
        <taxon>Oceanospirillales</taxon>
        <taxon>Hahellaceae</taxon>
        <taxon>Thermohahella</taxon>
    </lineage>
</organism>
<evidence type="ECO:0000256" key="6">
    <source>
        <dbReference type="ARBA" id="ARBA00023136"/>
    </source>
</evidence>
<dbReference type="GO" id="GO:0055085">
    <property type="term" value="P:transmembrane transport"/>
    <property type="evidence" value="ECO:0007669"/>
    <property type="project" value="InterPro"/>
</dbReference>
<dbReference type="CDD" id="cd06261">
    <property type="entry name" value="TM_PBP2"/>
    <property type="match status" value="2"/>
</dbReference>
<dbReference type="PANTHER" id="PTHR30183:SF2">
    <property type="entry name" value="IRON UTILIZATION PROTEIN"/>
    <property type="match status" value="1"/>
</dbReference>
<dbReference type="InterPro" id="IPR035906">
    <property type="entry name" value="MetI-like_sf"/>
</dbReference>
<feature type="transmembrane region" description="Helical" evidence="7">
    <location>
        <begin position="64"/>
        <end position="86"/>
    </location>
</feature>
<feature type="domain" description="ABC transmembrane type-1" evidence="8">
    <location>
        <begin position="58"/>
        <end position="263"/>
    </location>
</feature>
<evidence type="ECO:0000256" key="5">
    <source>
        <dbReference type="ARBA" id="ARBA00022989"/>
    </source>
</evidence>
<evidence type="ECO:0000259" key="8">
    <source>
        <dbReference type="PROSITE" id="PS50928"/>
    </source>
</evidence>
<dbReference type="GO" id="GO:0005886">
    <property type="term" value="C:plasma membrane"/>
    <property type="evidence" value="ECO:0007669"/>
    <property type="project" value="UniProtKB-SubCell"/>
</dbReference>
<feature type="transmembrane region" description="Helical" evidence="7">
    <location>
        <begin position="408"/>
        <end position="428"/>
    </location>
</feature>
<keyword evidence="3" id="KW-1003">Cell membrane</keyword>
<dbReference type="RefSeq" id="WP_369602135.1">
    <property type="nucleotide sequence ID" value="NZ_CP154858.1"/>
</dbReference>
<keyword evidence="4 7" id="KW-0812">Transmembrane</keyword>
<feature type="transmembrane region" description="Helical" evidence="7">
    <location>
        <begin position="93"/>
        <end position="113"/>
    </location>
</feature>
<dbReference type="Pfam" id="PF00528">
    <property type="entry name" value="BPD_transp_1"/>
    <property type="match status" value="1"/>
</dbReference>
<feature type="transmembrane region" description="Helical" evidence="7">
    <location>
        <begin position="192"/>
        <end position="213"/>
    </location>
</feature>
<gene>
    <name evidence="9" type="ORF">AAIA72_03935</name>
</gene>
<proteinExistence type="inferred from homology"/>
<dbReference type="Gene3D" id="1.10.3720.10">
    <property type="entry name" value="MetI-like"/>
    <property type="match status" value="2"/>
</dbReference>
<dbReference type="FunFam" id="1.10.3720.10:FF:000088">
    <property type="entry name" value="Iron(III) ABC transporter, permease protein"/>
    <property type="match status" value="1"/>
</dbReference>
<dbReference type="SUPFAM" id="SSF161098">
    <property type="entry name" value="MetI-like"/>
    <property type="match status" value="2"/>
</dbReference>
<evidence type="ECO:0000256" key="4">
    <source>
        <dbReference type="ARBA" id="ARBA00022692"/>
    </source>
</evidence>
<evidence type="ECO:0000256" key="1">
    <source>
        <dbReference type="ARBA" id="ARBA00004651"/>
    </source>
</evidence>
<feature type="transmembrane region" description="Helical" evidence="7">
    <location>
        <begin position="144"/>
        <end position="164"/>
    </location>
</feature>
<evidence type="ECO:0000256" key="7">
    <source>
        <dbReference type="RuleBase" id="RU363032"/>
    </source>
</evidence>
<name>A0AB39UY49_9GAMM</name>
<keyword evidence="6 7" id="KW-0472">Membrane</keyword>
<feature type="domain" description="ABC transmembrane type-1" evidence="8">
    <location>
        <begin position="335"/>
        <end position="541"/>
    </location>
</feature>
<dbReference type="PROSITE" id="PS50928">
    <property type="entry name" value="ABC_TM1"/>
    <property type="match status" value="2"/>
</dbReference>
<dbReference type="PANTHER" id="PTHR30183">
    <property type="entry name" value="MOLYBDENUM TRANSPORT SYSTEM PERMEASE PROTEIN MODB"/>
    <property type="match status" value="1"/>
</dbReference>
<comment type="similarity">
    <text evidence="7">Belongs to the binding-protein-dependent transport system permease family.</text>
</comment>
<evidence type="ECO:0000256" key="2">
    <source>
        <dbReference type="ARBA" id="ARBA00022448"/>
    </source>
</evidence>
<feature type="transmembrane region" description="Helical" evidence="7">
    <location>
        <begin position="339"/>
        <end position="358"/>
    </location>
</feature>
<evidence type="ECO:0000256" key="3">
    <source>
        <dbReference type="ARBA" id="ARBA00022475"/>
    </source>
</evidence>
<protein>
    <submittedName>
        <fullName evidence="9">Iron ABC transporter permease</fullName>
    </submittedName>
</protein>
<dbReference type="AlphaFoldDB" id="A0AB39UY49"/>
<feature type="transmembrane region" description="Helical" evidence="7">
    <location>
        <begin position="477"/>
        <end position="502"/>
    </location>
</feature>
<accession>A0AB39UY49</accession>
<dbReference type="KEGG" id="tcd:AAIA72_03935"/>